<dbReference type="Proteomes" id="UP000078292">
    <property type="component" value="Unassembled WGS sequence"/>
</dbReference>
<organism evidence="1 2">
    <name type="scientific">Enteractinococcus helveticum</name>
    <dbReference type="NCBI Taxonomy" id="1837282"/>
    <lineage>
        <taxon>Bacteria</taxon>
        <taxon>Bacillati</taxon>
        <taxon>Actinomycetota</taxon>
        <taxon>Actinomycetes</taxon>
        <taxon>Micrococcales</taxon>
        <taxon>Micrococcaceae</taxon>
    </lineage>
</organism>
<dbReference type="AlphaFoldDB" id="A0A1B7LVM2"/>
<sequence>MVIAIARWNHLGRVPLLVGAGLAVSGLTACQAAPETTVVNEYGVFSHQPTEEDVPAVVLDDEALQGVDDHYFRYLGDRETIDFYMARTNPDETTQGLCFIAVHADRDKAMSNCVGPEDIDDMIVPLDATTMGAPGQAFLIPDNAHIDLPAGWTKIRPNIVMVTDPDTAVDQVEGQLPANMGQEDFTLHREANR</sequence>
<comment type="caution">
    <text evidence="1">The sequence shown here is derived from an EMBL/GenBank/DDBJ whole genome shotgun (WGS) entry which is preliminary data.</text>
</comment>
<reference evidence="1 2" key="1">
    <citation type="submission" date="2016-04" db="EMBL/GenBank/DDBJ databases">
        <title>First whole genome shotgun sequence of the bacterium Enteractinococcus sp. strain UASWS1574.</title>
        <authorList>
            <person name="Crovadore J."/>
            <person name="Chablais R."/>
            <person name="Lefort F."/>
        </authorList>
    </citation>
    <scope>NUCLEOTIDE SEQUENCE [LARGE SCALE GENOMIC DNA]</scope>
    <source>
        <strain evidence="1 2">UASWS1574</strain>
    </source>
</reference>
<keyword evidence="2" id="KW-1185">Reference proteome</keyword>
<dbReference type="PROSITE" id="PS51257">
    <property type="entry name" value="PROKAR_LIPOPROTEIN"/>
    <property type="match status" value="1"/>
</dbReference>
<evidence type="ECO:0000313" key="2">
    <source>
        <dbReference type="Proteomes" id="UP000078292"/>
    </source>
</evidence>
<dbReference type="EMBL" id="LXEY01000102">
    <property type="protein sequence ID" value="OAV53971.1"/>
    <property type="molecule type" value="Genomic_DNA"/>
</dbReference>
<evidence type="ECO:0000313" key="1">
    <source>
        <dbReference type="EMBL" id="OAV53971.1"/>
    </source>
</evidence>
<name>A0A1B7LVM2_9MICC</name>
<protein>
    <recommendedName>
        <fullName evidence="3">Lipoprotein</fullName>
    </recommendedName>
</protein>
<gene>
    <name evidence="1" type="ORF">A6F49_00490</name>
</gene>
<dbReference type="OrthoDB" id="9857262at2"/>
<proteinExistence type="predicted"/>
<dbReference type="RefSeq" id="WP_043055329.1">
    <property type="nucleotide sequence ID" value="NZ_LXEY01000102.1"/>
</dbReference>
<accession>A0A1B7LVM2</accession>
<evidence type="ECO:0008006" key="3">
    <source>
        <dbReference type="Google" id="ProtNLM"/>
    </source>
</evidence>